<dbReference type="Proteomes" id="UP000076722">
    <property type="component" value="Unassembled WGS sequence"/>
</dbReference>
<feature type="active site" description="Proton donor/acceptor" evidence="1">
    <location>
        <position position="95"/>
    </location>
</feature>
<dbReference type="SMART" id="SM00855">
    <property type="entry name" value="PGAM"/>
    <property type="match status" value="1"/>
</dbReference>
<feature type="binding site" evidence="2">
    <location>
        <begin position="95"/>
        <end position="98"/>
    </location>
    <ligand>
        <name>substrate</name>
    </ligand>
</feature>
<dbReference type="Pfam" id="PF00300">
    <property type="entry name" value="His_Phos_1"/>
    <property type="match status" value="1"/>
</dbReference>
<protein>
    <submittedName>
        <fullName evidence="3">Phosphoglycerate mutase-like protein</fullName>
    </submittedName>
</protein>
<feature type="binding site" evidence="2">
    <location>
        <position position="69"/>
    </location>
    <ligand>
        <name>substrate</name>
    </ligand>
</feature>
<accession>A0A164XG96</accession>
<dbReference type="InterPro" id="IPR050275">
    <property type="entry name" value="PGM_Phosphatase"/>
</dbReference>
<reference evidence="3 4" key="1">
    <citation type="journal article" date="2016" name="Mol. Biol. Evol.">
        <title>Comparative Genomics of Early-Diverging Mushroom-Forming Fungi Provides Insights into the Origins of Lignocellulose Decay Capabilities.</title>
        <authorList>
            <person name="Nagy L.G."/>
            <person name="Riley R."/>
            <person name="Tritt A."/>
            <person name="Adam C."/>
            <person name="Daum C."/>
            <person name="Floudas D."/>
            <person name="Sun H."/>
            <person name="Yadav J.S."/>
            <person name="Pangilinan J."/>
            <person name="Larsson K.H."/>
            <person name="Matsuura K."/>
            <person name="Barry K."/>
            <person name="Labutti K."/>
            <person name="Kuo R."/>
            <person name="Ohm R.A."/>
            <person name="Bhattacharya S.S."/>
            <person name="Shirouzu T."/>
            <person name="Yoshinaga Y."/>
            <person name="Martin F.M."/>
            <person name="Grigoriev I.V."/>
            <person name="Hibbett D.S."/>
        </authorList>
    </citation>
    <scope>NUCLEOTIDE SEQUENCE [LARGE SCALE GENOMIC DNA]</scope>
    <source>
        <strain evidence="3 4">HHB9708</strain>
    </source>
</reference>
<proteinExistence type="predicted"/>
<dbReference type="PANTHER" id="PTHR48100:SF15">
    <property type="entry name" value="SEDOHEPTULOSE 1,7-BISPHOSPHATASE"/>
    <property type="match status" value="1"/>
</dbReference>
<dbReference type="Gene3D" id="3.40.50.1240">
    <property type="entry name" value="Phosphoglycerate mutase-like"/>
    <property type="match status" value="1"/>
</dbReference>
<evidence type="ECO:0000313" key="3">
    <source>
        <dbReference type="EMBL" id="KZS95951.1"/>
    </source>
</evidence>
<dbReference type="OrthoDB" id="4818801at2759"/>
<keyword evidence="4" id="KW-1185">Reference proteome</keyword>
<dbReference type="PANTHER" id="PTHR48100">
    <property type="entry name" value="BROAD-SPECIFICITY PHOSPHATASE YOR283W-RELATED"/>
    <property type="match status" value="1"/>
</dbReference>
<evidence type="ECO:0000256" key="1">
    <source>
        <dbReference type="PIRSR" id="PIRSR613078-1"/>
    </source>
</evidence>
<dbReference type="SUPFAM" id="SSF53254">
    <property type="entry name" value="Phosphoglycerate mutase-like"/>
    <property type="match status" value="1"/>
</dbReference>
<dbReference type="AlphaFoldDB" id="A0A164XG96"/>
<dbReference type="EMBL" id="KV419400">
    <property type="protein sequence ID" value="KZS95951.1"/>
    <property type="molecule type" value="Genomic_DNA"/>
</dbReference>
<sequence length="217" mass="24358">MASGEPRLLLIRHGQTEWSVNGRHTGVTDIPLTPKGVQLIQDRADKLVGPAKLLDPANMCHILISPRRRAHETFHLLFGDESQAPSHEITNDVREWDYGEYEGLTTKEIVKGRPGWDIFKDGCPGGESTEEVTERIDRVISKVQEIHRQYKEEGKGRRDVMIVAHGHFTRCLVARWIKAPIILGQGINVEPAGIALLTYNHHSLDEPAITGLNLHAY</sequence>
<dbReference type="InterPro" id="IPR013078">
    <property type="entry name" value="His_Pase_superF_clade-1"/>
</dbReference>
<dbReference type="GO" id="GO:0046390">
    <property type="term" value="P:ribose phosphate biosynthetic process"/>
    <property type="evidence" value="ECO:0007669"/>
    <property type="project" value="TreeGrafter"/>
</dbReference>
<organism evidence="3 4">
    <name type="scientific">Sistotremastrum niveocremeum HHB9708</name>
    <dbReference type="NCBI Taxonomy" id="1314777"/>
    <lineage>
        <taxon>Eukaryota</taxon>
        <taxon>Fungi</taxon>
        <taxon>Dikarya</taxon>
        <taxon>Basidiomycota</taxon>
        <taxon>Agaricomycotina</taxon>
        <taxon>Agaricomycetes</taxon>
        <taxon>Sistotremastrales</taxon>
        <taxon>Sistotremastraceae</taxon>
        <taxon>Sertulicium</taxon>
        <taxon>Sertulicium niveocremeum</taxon>
    </lineage>
</organism>
<dbReference type="GO" id="GO:0050278">
    <property type="term" value="F:sedoheptulose-bisphosphatase activity"/>
    <property type="evidence" value="ECO:0007669"/>
    <property type="project" value="TreeGrafter"/>
</dbReference>
<evidence type="ECO:0000313" key="4">
    <source>
        <dbReference type="Proteomes" id="UP000076722"/>
    </source>
</evidence>
<feature type="binding site" evidence="2">
    <location>
        <begin position="25"/>
        <end position="26"/>
    </location>
    <ligand>
        <name>substrate</name>
    </ligand>
</feature>
<dbReference type="CDD" id="cd07067">
    <property type="entry name" value="HP_PGM_like"/>
    <property type="match status" value="1"/>
</dbReference>
<name>A0A164XG96_9AGAM</name>
<dbReference type="InterPro" id="IPR029033">
    <property type="entry name" value="His_PPase_superfam"/>
</dbReference>
<gene>
    <name evidence="3" type="ORF">SISNIDRAFT_451601</name>
</gene>
<dbReference type="STRING" id="1314777.A0A164XG96"/>
<feature type="active site" description="Tele-phosphohistidine intermediate" evidence="1">
    <location>
        <position position="13"/>
    </location>
</feature>
<evidence type="ECO:0000256" key="2">
    <source>
        <dbReference type="PIRSR" id="PIRSR613078-2"/>
    </source>
</evidence>